<protein>
    <recommendedName>
        <fullName evidence="2">Pre-mRNA processing factor 4 (PRP4)-like domain-containing protein</fullName>
    </recommendedName>
</protein>
<dbReference type="Pfam" id="PF08799">
    <property type="entry name" value="PRP4"/>
    <property type="match status" value="1"/>
</dbReference>
<gene>
    <name evidence="3" type="ORF">CANINC_004965</name>
</gene>
<organism evidence="3 4">
    <name type="scientific">Pichia inconspicua</name>
    <dbReference type="NCBI Taxonomy" id="52247"/>
    <lineage>
        <taxon>Eukaryota</taxon>
        <taxon>Fungi</taxon>
        <taxon>Dikarya</taxon>
        <taxon>Ascomycota</taxon>
        <taxon>Saccharomycotina</taxon>
        <taxon>Pichiomycetes</taxon>
        <taxon>Pichiales</taxon>
        <taxon>Pichiaceae</taxon>
        <taxon>Pichia</taxon>
    </lineage>
</organism>
<feature type="domain" description="Pre-mRNA processing factor 4 (PRP4)-like" evidence="2">
    <location>
        <begin position="301"/>
        <end position="326"/>
    </location>
</feature>
<dbReference type="InterPro" id="IPR014906">
    <property type="entry name" value="PRP4-like"/>
</dbReference>
<keyword evidence="1" id="KW-0812">Transmembrane</keyword>
<dbReference type="InterPro" id="IPR036285">
    <property type="entry name" value="PRP4-like_sf"/>
</dbReference>
<reference evidence="3 4" key="1">
    <citation type="journal article" date="2019" name="Front. Genet.">
        <title>Whole-Genome Sequencing of the Opportunistic Yeast Pathogen Candida inconspicua Uncovers Its Hybrid Origin.</title>
        <authorList>
            <person name="Mixao V."/>
            <person name="Hansen A.P."/>
            <person name="Saus E."/>
            <person name="Boekhout T."/>
            <person name="Lass-Florl C."/>
            <person name="Gabaldon T."/>
        </authorList>
    </citation>
    <scope>NUCLEOTIDE SEQUENCE [LARGE SCALE GENOMIC DNA]</scope>
    <source>
        <strain evidence="3 4">CBS 180</strain>
    </source>
</reference>
<evidence type="ECO:0000313" key="4">
    <source>
        <dbReference type="Proteomes" id="UP000307173"/>
    </source>
</evidence>
<dbReference type="AlphaFoldDB" id="A0A4T0WVV7"/>
<keyword evidence="1" id="KW-0472">Membrane</keyword>
<sequence length="328" mass="38034">MLRLARGFRTPRSVFRGTLIPQSYVRHASKWRNENRTDDRIEFKWFLLIGVFGTMVYVTVMQRIQEQDHSKNADKYKKTFTEEEWNSYVQATRAKHLTLEHGEESYLVPFTHGNKSSSKVVKQLVDKLGGVDHVGVVDLNELVEDQLKNGGKYHVLLRDTLEGDEGDKVDGFRYQFTYKLKPGLFTQIVNDEILRQKNENGSLGRFLLLNYPPNIKEAIKFEQNVCKRDTLLTLQDDNNEMVDYFSTVDKVKRARDLSKLEPLIVSSIEVKHEVEIPPSLHVLPDEKPGDDAPAIMRAQYELRQRGEPIRLYGETDVDVIKRLKNLQN</sequence>
<evidence type="ECO:0000259" key="2">
    <source>
        <dbReference type="Pfam" id="PF08799"/>
    </source>
</evidence>
<keyword evidence="4" id="KW-1185">Reference proteome</keyword>
<evidence type="ECO:0000313" key="3">
    <source>
        <dbReference type="EMBL" id="TID13279.1"/>
    </source>
</evidence>
<evidence type="ECO:0000256" key="1">
    <source>
        <dbReference type="SAM" id="Phobius"/>
    </source>
</evidence>
<dbReference type="EMBL" id="SELW01000680">
    <property type="protein sequence ID" value="TID13279.1"/>
    <property type="molecule type" value="Genomic_DNA"/>
</dbReference>
<accession>A0A4T0WVV7</accession>
<dbReference type="SUPFAM" id="SSF158230">
    <property type="entry name" value="PRP4-like"/>
    <property type="match status" value="1"/>
</dbReference>
<proteinExistence type="predicted"/>
<comment type="caution">
    <text evidence="3">The sequence shown here is derived from an EMBL/GenBank/DDBJ whole genome shotgun (WGS) entry which is preliminary data.</text>
</comment>
<dbReference type="OrthoDB" id="4081130at2759"/>
<dbReference type="Gene3D" id="4.10.280.110">
    <property type="entry name" value="Pre-mRNA processing factor 4 domain"/>
    <property type="match status" value="1"/>
</dbReference>
<dbReference type="Proteomes" id="UP000307173">
    <property type="component" value="Unassembled WGS sequence"/>
</dbReference>
<keyword evidence="1" id="KW-1133">Transmembrane helix</keyword>
<name>A0A4T0WVV7_9ASCO</name>
<feature type="transmembrane region" description="Helical" evidence="1">
    <location>
        <begin position="45"/>
        <end position="64"/>
    </location>
</feature>